<accession>N1Q864</accession>
<dbReference type="HOGENOM" id="CLU_471822_0_0_1"/>
<proteinExistence type="predicted"/>
<dbReference type="GeneID" id="19332397"/>
<sequence length="578" mass="63498">MNSLNLDPSVLPNAKMTPSVHRDCPAIAPILHLYAGWGTMAKPSNPDLSRDGRVQCHWCYRAAAAVLRRPLQALIDSLITNCRSAEKNEDLEAESLRAASCLHRAHAVVLYENRQAKRQYGLNTHSPAVIASKRGSLNRTTLSTSRRPVPCQLLLRLKAHALPCPAAHPTTRLAPFQPVPWLKTPVSWQLVGWVGSAGRHLASTDYCKRAVRREVVGHERTSNVRHIALDGIRDNECTCRLTAARAASKPRAIALGLAGAGLAFSRDIARGSSSCILSRNLSLIIGATSAIPVLTCAWEEAGHENSSWPKHVFPRSARRIYCTIYDMSMSEPLTVVADVASMNTCPPRERVPVILPEHCTIHGKTSLLGLRDSQSVGALGQTSAIMSMETAESNKIRSAQGTRPRCVRPNHKVFLQPYCTVGSLAAPANQSTRTAQLHRDVGIIGTLTNPRLSKQISQFSHHQLATQCYLGARALDKCDFPEINRLWQEVTQKTWPSPTTHLVGYTPRTHLPYRTLLRNSDSESCWVPGPCLCCIAAGRIQIRCIRDCVAFDPAICCAAEHKYKVPSPLPDDKSHLCK</sequence>
<evidence type="ECO:0000313" key="1">
    <source>
        <dbReference type="EMBL" id="EME87971.1"/>
    </source>
</evidence>
<dbReference type="Proteomes" id="UP000016932">
    <property type="component" value="Unassembled WGS sequence"/>
</dbReference>
<organism evidence="1 2">
    <name type="scientific">Pseudocercospora fijiensis (strain CIRAD86)</name>
    <name type="common">Black leaf streak disease fungus</name>
    <name type="synonym">Mycosphaerella fijiensis</name>
    <dbReference type="NCBI Taxonomy" id="383855"/>
    <lineage>
        <taxon>Eukaryota</taxon>
        <taxon>Fungi</taxon>
        <taxon>Dikarya</taxon>
        <taxon>Ascomycota</taxon>
        <taxon>Pezizomycotina</taxon>
        <taxon>Dothideomycetes</taxon>
        <taxon>Dothideomycetidae</taxon>
        <taxon>Mycosphaerellales</taxon>
        <taxon>Mycosphaerellaceae</taxon>
        <taxon>Pseudocercospora</taxon>
    </lineage>
</organism>
<gene>
    <name evidence="1" type="ORF">MYCFIDRAFT_169698</name>
</gene>
<dbReference type="KEGG" id="pfj:MYCFIDRAFT_169698"/>
<dbReference type="VEuPathDB" id="FungiDB:MYCFIDRAFT_169698"/>
<dbReference type="EMBL" id="KB446555">
    <property type="protein sequence ID" value="EME87971.1"/>
    <property type="molecule type" value="Genomic_DNA"/>
</dbReference>
<name>N1Q864_PSEFD</name>
<keyword evidence="2" id="KW-1185">Reference proteome</keyword>
<reference evidence="1 2" key="1">
    <citation type="journal article" date="2012" name="PLoS Pathog.">
        <title>Diverse lifestyles and strategies of plant pathogenesis encoded in the genomes of eighteen Dothideomycetes fungi.</title>
        <authorList>
            <person name="Ohm R.A."/>
            <person name="Feau N."/>
            <person name="Henrissat B."/>
            <person name="Schoch C.L."/>
            <person name="Horwitz B.A."/>
            <person name="Barry K.W."/>
            <person name="Condon B.J."/>
            <person name="Copeland A.C."/>
            <person name="Dhillon B."/>
            <person name="Glaser F."/>
            <person name="Hesse C.N."/>
            <person name="Kosti I."/>
            <person name="LaButti K."/>
            <person name="Lindquist E.A."/>
            <person name="Lucas S."/>
            <person name="Salamov A.A."/>
            <person name="Bradshaw R.E."/>
            <person name="Ciuffetti L."/>
            <person name="Hamelin R.C."/>
            <person name="Kema G.H.J."/>
            <person name="Lawrence C."/>
            <person name="Scott J.A."/>
            <person name="Spatafora J.W."/>
            <person name="Turgeon B.G."/>
            <person name="de Wit P.J.G.M."/>
            <person name="Zhong S."/>
            <person name="Goodwin S.B."/>
            <person name="Grigoriev I.V."/>
        </authorList>
    </citation>
    <scope>NUCLEOTIDE SEQUENCE [LARGE SCALE GENOMIC DNA]</scope>
    <source>
        <strain evidence="1 2">CIRAD86</strain>
    </source>
</reference>
<dbReference type="RefSeq" id="XP_007921220.1">
    <property type="nucleotide sequence ID" value="XM_007923029.1"/>
</dbReference>
<dbReference type="AlphaFoldDB" id="N1Q864"/>
<evidence type="ECO:0000313" key="2">
    <source>
        <dbReference type="Proteomes" id="UP000016932"/>
    </source>
</evidence>
<protein>
    <submittedName>
        <fullName evidence="1">Uncharacterized protein</fullName>
    </submittedName>
</protein>